<dbReference type="PROSITE" id="PS50995">
    <property type="entry name" value="HTH_MARR_2"/>
    <property type="match status" value="1"/>
</dbReference>
<keyword evidence="3" id="KW-0804">Transcription</keyword>
<dbReference type="PRINTS" id="PR00598">
    <property type="entry name" value="HTHMARR"/>
</dbReference>
<evidence type="ECO:0000313" key="5">
    <source>
        <dbReference type="EMBL" id="AKJ11934.1"/>
    </source>
</evidence>
<evidence type="ECO:0000313" key="6">
    <source>
        <dbReference type="Proteomes" id="UP000035366"/>
    </source>
</evidence>
<protein>
    <recommendedName>
        <fullName evidence="4">HTH marR-type domain-containing protein</fullName>
    </recommendedName>
</protein>
<evidence type="ECO:0000259" key="4">
    <source>
        <dbReference type="PROSITE" id="PS50995"/>
    </source>
</evidence>
<dbReference type="Pfam" id="PF01047">
    <property type="entry name" value="MarR"/>
    <property type="match status" value="1"/>
</dbReference>
<gene>
    <name evidence="5" type="ORF">ABB07_18405</name>
</gene>
<accession>A0ABM5TLI8</accession>
<dbReference type="SMART" id="SM00347">
    <property type="entry name" value="HTH_MARR"/>
    <property type="match status" value="1"/>
</dbReference>
<dbReference type="InterPro" id="IPR036388">
    <property type="entry name" value="WH-like_DNA-bd_sf"/>
</dbReference>
<dbReference type="Gene3D" id="1.10.10.10">
    <property type="entry name" value="Winged helix-like DNA-binding domain superfamily/Winged helix DNA-binding domain"/>
    <property type="match status" value="1"/>
</dbReference>
<dbReference type="PROSITE" id="PS01117">
    <property type="entry name" value="HTH_MARR_1"/>
    <property type="match status" value="1"/>
</dbReference>
<evidence type="ECO:0000256" key="2">
    <source>
        <dbReference type="ARBA" id="ARBA00023125"/>
    </source>
</evidence>
<feature type="domain" description="HTH marR-type" evidence="4">
    <location>
        <begin position="26"/>
        <end position="157"/>
    </location>
</feature>
<evidence type="ECO:0000256" key="1">
    <source>
        <dbReference type="ARBA" id="ARBA00023015"/>
    </source>
</evidence>
<dbReference type="InterPro" id="IPR023187">
    <property type="entry name" value="Tscrpt_reg_MarR-type_CS"/>
</dbReference>
<dbReference type="InterPro" id="IPR036390">
    <property type="entry name" value="WH_DNA-bd_sf"/>
</dbReference>
<dbReference type="SUPFAM" id="SSF46785">
    <property type="entry name" value="Winged helix' DNA-binding domain"/>
    <property type="match status" value="1"/>
</dbReference>
<dbReference type="PANTHER" id="PTHR33164">
    <property type="entry name" value="TRANSCRIPTIONAL REGULATOR, MARR FAMILY"/>
    <property type="match status" value="1"/>
</dbReference>
<evidence type="ECO:0000256" key="3">
    <source>
        <dbReference type="ARBA" id="ARBA00023163"/>
    </source>
</evidence>
<sequence length="167" mass="18389">MSTEAGVTPDEAPAATGTAGPEFRAWISLAHTYGHVSKALDRSLTQEHGISLAWFEVLARLNNAEGQRMRLLQLSRDLVVSKASVTKLVDRMELAGLVRRETPQEDKRAVYAALTQHGSATLDKALPLQIHNIRQALSCLGRDELESLQSMLDDVIRGFDAQWRAKG</sequence>
<dbReference type="RefSeq" id="WP_208899770.1">
    <property type="nucleotide sequence ID" value="NZ_CP011497.1"/>
</dbReference>
<keyword evidence="6" id="KW-1185">Reference proteome</keyword>
<dbReference type="InterPro" id="IPR039422">
    <property type="entry name" value="MarR/SlyA-like"/>
</dbReference>
<keyword evidence="1" id="KW-0805">Transcription regulation</keyword>
<proteinExistence type="predicted"/>
<name>A0ABM5TLI8_9ACTN</name>
<reference evidence="5 6" key="1">
    <citation type="journal article" date="2015" name="ISME J.">
        <title>Draft Genome Sequence of Streptomyces incarnatus NRRL8089, which Produces the Nucleoside Antibiotic Sinefungin.</title>
        <authorList>
            <person name="Oshima K."/>
            <person name="Hattori M."/>
            <person name="Shimizu H."/>
            <person name="Fukuda K."/>
            <person name="Nemoto M."/>
            <person name="Inagaki K."/>
            <person name="Tamura T."/>
        </authorList>
    </citation>
    <scope>NUCLEOTIDE SEQUENCE [LARGE SCALE GENOMIC DNA]</scope>
    <source>
        <strain evidence="5 6">NRRL 8089</strain>
    </source>
</reference>
<keyword evidence="2" id="KW-0238">DNA-binding</keyword>
<organism evidence="5 6">
    <name type="scientific">Streptomyces incarnatus</name>
    <dbReference type="NCBI Taxonomy" id="665007"/>
    <lineage>
        <taxon>Bacteria</taxon>
        <taxon>Bacillati</taxon>
        <taxon>Actinomycetota</taxon>
        <taxon>Actinomycetes</taxon>
        <taxon>Kitasatosporales</taxon>
        <taxon>Streptomycetaceae</taxon>
        <taxon>Streptomyces</taxon>
    </lineage>
</organism>
<dbReference type="PANTHER" id="PTHR33164:SF99">
    <property type="entry name" value="MARR FAMILY REGULATORY PROTEIN"/>
    <property type="match status" value="1"/>
</dbReference>
<dbReference type="Proteomes" id="UP000035366">
    <property type="component" value="Chromosome"/>
</dbReference>
<dbReference type="EMBL" id="CP011497">
    <property type="protein sequence ID" value="AKJ11934.1"/>
    <property type="molecule type" value="Genomic_DNA"/>
</dbReference>
<dbReference type="InterPro" id="IPR000835">
    <property type="entry name" value="HTH_MarR-typ"/>
</dbReference>